<dbReference type="Gene3D" id="3.40.50.360">
    <property type="match status" value="1"/>
</dbReference>
<comment type="similarity">
    <text evidence="1">In the N-terminal section; belongs to the zinc metallo-hydrolase group 3 family.</text>
</comment>
<accession>A0A1H7WXV5</accession>
<dbReference type="GO" id="GO:0009055">
    <property type="term" value="F:electron transfer activity"/>
    <property type="evidence" value="ECO:0007669"/>
    <property type="project" value="InterPro"/>
</dbReference>
<dbReference type="Proteomes" id="UP000198744">
    <property type="component" value="Unassembled WGS sequence"/>
</dbReference>
<dbReference type="Pfam" id="PF00258">
    <property type="entry name" value="Flavodoxin_1"/>
    <property type="match status" value="1"/>
</dbReference>
<dbReference type="InterPro" id="IPR016440">
    <property type="entry name" value="Rubredoxin-O_OxRdtase"/>
</dbReference>
<sequence>MPVFKAIKMSDSVYWVGAIDWKIREFHGYSTLRGSTYNAYLILAEKVTLMDAVKAPFRDELLARIASVIDPQKIDYLVSNHSEMDHTGCLPEILAAVKPEKVFASVMGARTIPKHFALKQGITPVKSGDEISLGNKTLSFLETRMLHWPDSMFSYLKEDKILFSQDAFGMHLATEERYADEIPADILDYESKKYFANILLPYASQVSSLVDKFPSLGLEIKTIAPDHGPIWRSGFEALMGQYRSLAAQKPTRKALVVYDTMWHSTERMARAIEEGLREGGAQARLLPLSCTHRSEVAYEILEAGALIVGSPTLNNQLLPTLADTLTYLKGLRPRNLIGTAFGSYGWSGESPAQLQAFLEEMKIEIVGKPVKANYVPGKDVLDECFAMGMAVAERLQEVV</sequence>
<dbReference type="STRING" id="43775.SAMN04489760_10856"/>
<dbReference type="RefSeq" id="WP_093883060.1">
    <property type="nucleotide sequence ID" value="NZ_FOBS01000008.1"/>
</dbReference>
<dbReference type="InterPro" id="IPR029039">
    <property type="entry name" value="Flavoprotein-like_sf"/>
</dbReference>
<evidence type="ECO:0000313" key="4">
    <source>
        <dbReference type="Proteomes" id="UP000198744"/>
    </source>
</evidence>
<evidence type="ECO:0000259" key="2">
    <source>
        <dbReference type="PROSITE" id="PS50902"/>
    </source>
</evidence>
<name>A0A1H7WXV5_9BACT</name>
<dbReference type="SMART" id="SM00849">
    <property type="entry name" value="Lactamase_B"/>
    <property type="match status" value="1"/>
</dbReference>
<dbReference type="GO" id="GO:0016491">
    <property type="term" value="F:oxidoreductase activity"/>
    <property type="evidence" value="ECO:0007669"/>
    <property type="project" value="InterPro"/>
</dbReference>
<dbReference type="SUPFAM" id="SSF56281">
    <property type="entry name" value="Metallo-hydrolase/oxidoreductase"/>
    <property type="match status" value="1"/>
</dbReference>
<dbReference type="OrthoDB" id="9800607at2"/>
<dbReference type="Gene3D" id="3.60.15.10">
    <property type="entry name" value="Ribonuclease Z/Hydroxyacylglutathione hydrolase-like"/>
    <property type="match status" value="1"/>
</dbReference>
<dbReference type="EMBL" id="FOBS01000008">
    <property type="protein sequence ID" value="SEM25699.1"/>
    <property type="molecule type" value="Genomic_DNA"/>
</dbReference>
<evidence type="ECO:0000256" key="1">
    <source>
        <dbReference type="ARBA" id="ARBA00007121"/>
    </source>
</evidence>
<dbReference type="PANTHER" id="PTHR43717">
    <property type="entry name" value="ANAEROBIC NITRIC OXIDE REDUCTASE FLAVORUBREDOXIN"/>
    <property type="match status" value="1"/>
</dbReference>
<dbReference type="InterPro" id="IPR036866">
    <property type="entry name" value="RibonucZ/Hydroxyglut_hydro"/>
</dbReference>
<keyword evidence="4" id="KW-1185">Reference proteome</keyword>
<feature type="domain" description="Flavodoxin-like" evidence="2">
    <location>
        <begin position="254"/>
        <end position="392"/>
    </location>
</feature>
<gene>
    <name evidence="3" type="ORF">SAMN04489760_10856</name>
</gene>
<dbReference type="InterPro" id="IPR001279">
    <property type="entry name" value="Metallo-B-lactamas"/>
</dbReference>
<protein>
    <submittedName>
        <fullName evidence="3">Flavorubredoxin</fullName>
    </submittedName>
</protein>
<dbReference type="GO" id="GO:0010181">
    <property type="term" value="F:FMN binding"/>
    <property type="evidence" value="ECO:0007669"/>
    <property type="project" value="InterPro"/>
</dbReference>
<dbReference type="InterPro" id="IPR008254">
    <property type="entry name" value="Flavodoxin/NO_synth"/>
</dbReference>
<reference evidence="3 4" key="1">
    <citation type="submission" date="2016-10" db="EMBL/GenBank/DDBJ databases">
        <authorList>
            <person name="de Groot N.N."/>
        </authorList>
    </citation>
    <scope>NUCLEOTIDE SEQUENCE [LARGE SCALE GENOMIC DNA]</scope>
    <source>
        <strain evidence="3 4">DSM 8423</strain>
    </source>
</reference>
<proteinExistence type="inferred from homology"/>
<dbReference type="PIRSF" id="PIRSF005243">
    <property type="entry name" value="ROO"/>
    <property type="match status" value="1"/>
</dbReference>
<dbReference type="SUPFAM" id="SSF52218">
    <property type="entry name" value="Flavoproteins"/>
    <property type="match status" value="1"/>
</dbReference>
<dbReference type="GO" id="GO:0046872">
    <property type="term" value="F:metal ion binding"/>
    <property type="evidence" value="ECO:0007669"/>
    <property type="project" value="InterPro"/>
</dbReference>
<dbReference type="PROSITE" id="PS50902">
    <property type="entry name" value="FLAVODOXIN_LIKE"/>
    <property type="match status" value="1"/>
</dbReference>
<dbReference type="Pfam" id="PF19583">
    <property type="entry name" value="ODP"/>
    <property type="match status" value="1"/>
</dbReference>
<organism evidence="3 4">
    <name type="scientific">Syntrophus gentianae</name>
    <dbReference type="NCBI Taxonomy" id="43775"/>
    <lineage>
        <taxon>Bacteria</taxon>
        <taxon>Pseudomonadati</taxon>
        <taxon>Thermodesulfobacteriota</taxon>
        <taxon>Syntrophia</taxon>
        <taxon>Syntrophales</taxon>
        <taxon>Syntrophaceae</taxon>
        <taxon>Syntrophus</taxon>
    </lineage>
</organism>
<evidence type="ECO:0000313" key="3">
    <source>
        <dbReference type="EMBL" id="SEM25699.1"/>
    </source>
</evidence>
<dbReference type="CDD" id="cd07709">
    <property type="entry name" value="flavodiiron_proteins_MBL-fold"/>
    <property type="match status" value="1"/>
</dbReference>
<dbReference type="AlphaFoldDB" id="A0A1H7WXV5"/>
<dbReference type="InterPro" id="IPR045761">
    <property type="entry name" value="ODP_dom"/>
</dbReference>
<dbReference type="PANTHER" id="PTHR43717:SF1">
    <property type="entry name" value="ANAEROBIC NITRIC OXIDE REDUCTASE FLAVORUBREDOXIN"/>
    <property type="match status" value="1"/>
</dbReference>